<dbReference type="EMBL" id="GEDV01008240">
    <property type="protein sequence ID" value="JAP80317.1"/>
    <property type="molecule type" value="Transcribed_RNA"/>
</dbReference>
<feature type="chain" id="PRO_5007285583" evidence="1">
    <location>
        <begin position="20"/>
        <end position="212"/>
    </location>
</feature>
<dbReference type="AlphaFoldDB" id="A0A131YMZ1"/>
<feature type="signal peptide" evidence="1">
    <location>
        <begin position="1"/>
        <end position="19"/>
    </location>
</feature>
<evidence type="ECO:0000256" key="1">
    <source>
        <dbReference type="SAM" id="SignalP"/>
    </source>
</evidence>
<keyword evidence="1" id="KW-0732">Signal</keyword>
<organism evidence="2">
    <name type="scientific">Rhipicephalus appendiculatus</name>
    <name type="common">Brown ear tick</name>
    <dbReference type="NCBI Taxonomy" id="34631"/>
    <lineage>
        <taxon>Eukaryota</taxon>
        <taxon>Metazoa</taxon>
        <taxon>Ecdysozoa</taxon>
        <taxon>Arthropoda</taxon>
        <taxon>Chelicerata</taxon>
        <taxon>Arachnida</taxon>
        <taxon>Acari</taxon>
        <taxon>Parasitiformes</taxon>
        <taxon>Ixodida</taxon>
        <taxon>Ixodoidea</taxon>
        <taxon>Ixodidae</taxon>
        <taxon>Rhipicephalinae</taxon>
        <taxon>Rhipicephalus</taxon>
        <taxon>Rhipicephalus</taxon>
    </lineage>
</organism>
<accession>A0A131YMZ1</accession>
<proteinExistence type="predicted"/>
<protein>
    <submittedName>
        <fullName evidence="2">Metastriate one of each protein family</fullName>
    </submittedName>
</protein>
<reference evidence="2" key="1">
    <citation type="journal article" date="2016" name="Ticks Tick Borne Dis.">
        <title>De novo assembly and annotation of the salivary gland transcriptome of Rhipicephalus appendiculatus male and female ticks during blood feeding.</title>
        <authorList>
            <person name="de Castro M.H."/>
            <person name="de Klerk D."/>
            <person name="Pienaar R."/>
            <person name="Latif A.A."/>
            <person name="Rees D.J."/>
            <person name="Mans B.J."/>
        </authorList>
    </citation>
    <scope>NUCLEOTIDE SEQUENCE</scope>
    <source>
        <tissue evidence="2">Salivary glands</tissue>
    </source>
</reference>
<sequence>MAGLARALAVLLTLHWSTAEETPFSVSIGPCPGTPQVDWTESINAYLRKIPNNLTLPDFLEDNRALGMEIGSAHLMGLGDLWAYKPYSAACFHPDTTHIEATAFARVPLVATISWKGCTGGSGEMGIKVSSSQLRIVFKATPTSEDPAHLELSRIYPVTLEDAQMFITGAPGVPTRLVNYSSVIFKHQIEKLWSMILRMDPRFLLAGGRPHA</sequence>
<evidence type="ECO:0000313" key="2">
    <source>
        <dbReference type="EMBL" id="JAP80317.1"/>
    </source>
</evidence>
<name>A0A131YMZ1_RHIAP</name>